<dbReference type="PANTHER" id="PTHR24221:SF654">
    <property type="entry name" value="ATP-BINDING CASSETTE SUB-FAMILY B MEMBER 6"/>
    <property type="match status" value="1"/>
</dbReference>
<dbReference type="InterPro" id="IPR003593">
    <property type="entry name" value="AAA+_ATPase"/>
</dbReference>
<keyword evidence="2 7" id="KW-0812">Transmembrane</keyword>
<protein>
    <submittedName>
        <fullName evidence="10">ABC transporter ATP-binding protein/permease</fullName>
    </submittedName>
</protein>
<dbReference type="GO" id="GO:0005524">
    <property type="term" value="F:ATP binding"/>
    <property type="evidence" value="ECO:0007669"/>
    <property type="project" value="UniProtKB-KW"/>
</dbReference>
<dbReference type="InterPro" id="IPR017871">
    <property type="entry name" value="ABC_transporter-like_CS"/>
</dbReference>
<evidence type="ECO:0000259" key="9">
    <source>
        <dbReference type="PROSITE" id="PS50929"/>
    </source>
</evidence>
<dbReference type="PROSITE" id="PS50929">
    <property type="entry name" value="ABC_TM1F"/>
    <property type="match status" value="1"/>
</dbReference>
<dbReference type="InterPro" id="IPR027417">
    <property type="entry name" value="P-loop_NTPase"/>
</dbReference>
<accession>A0ABV1EAE2</accession>
<dbReference type="EMBL" id="JBBMFK010000007">
    <property type="protein sequence ID" value="MEQ2442993.1"/>
    <property type="molecule type" value="Genomic_DNA"/>
</dbReference>
<evidence type="ECO:0000256" key="1">
    <source>
        <dbReference type="ARBA" id="ARBA00004651"/>
    </source>
</evidence>
<comment type="subcellular location">
    <subcellularLocation>
        <location evidence="1">Cell membrane</location>
        <topology evidence="1">Multi-pass membrane protein</topology>
    </subcellularLocation>
</comment>
<feature type="transmembrane region" description="Helical" evidence="7">
    <location>
        <begin position="240"/>
        <end position="263"/>
    </location>
</feature>
<keyword evidence="6 7" id="KW-0472">Membrane</keyword>
<feature type="transmembrane region" description="Helical" evidence="7">
    <location>
        <begin position="269"/>
        <end position="287"/>
    </location>
</feature>
<evidence type="ECO:0000256" key="5">
    <source>
        <dbReference type="ARBA" id="ARBA00022989"/>
    </source>
</evidence>
<feature type="transmembrane region" description="Helical" evidence="7">
    <location>
        <begin position="160"/>
        <end position="180"/>
    </location>
</feature>
<dbReference type="InterPro" id="IPR039421">
    <property type="entry name" value="Type_1_exporter"/>
</dbReference>
<feature type="domain" description="ABC transporter" evidence="8">
    <location>
        <begin position="331"/>
        <end position="564"/>
    </location>
</feature>
<comment type="caution">
    <text evidence="10">The sequence shown here is derived from an EMBL/GenBank/DDBJ whole genome shotgun (WGS) entry which is preliminary data.</text>
</comment>
<dbReference type="InterPro" id="IPR011527">
    <property type="entry name" value="ABC1_TM_dom"/>
</dbReference>
<evidence type="ECO:0000256" key="4">
    <source>
        <dbReference type="ARBA" id="ARBA00022840"/>
    </source>
</evidence>
<evidence type="ECO:0000313" key="10">
    <source>
        <dbReference type="EMBL" id="MEQ2442993.1"/>
    </source>
</evidence>
<reference evidence="10 11" key="1">
    <citation type="submission" date="2024-03" db="EMBL/GenBank/DDBJ databases">
        <title>Human intestinal bacterial collection.</title>
        <authorList>
            <person name="Pauvert C."/>
            <person name="Hitch T.C.A."/>
            <person name="Clavel T."/>
        </authorList>
    </citation>
    <scope>NUCLEOTIDE SEQUENCE [LARGE SCALE GENOMIC DNA]</scope>
    <source>
        <strain evidence="10 11">CLA-AP-H29</strain>
    </source>
</reference>
<keyword evidence="3" id="KW-0547">Nucleotide-binding</keyword>
<keyword evidence="11" id="KW-1185">Reference proteome</keyword>
<feature type="domain" description="ABC transmembrane type-1" evidence="9">
    <location>
        <begin position="21"/>
        <end position="301"/>
    </location>
</feature>
<proteinExistence type="predicted"/>
<dbReference type="SUPFAM" id="SSF52540">
    <property type="entry name" value="P-loop containing nucleoside triphosphate hydrolases"/>
    <property type="match status" value="1"/>
</dbReference>
<feature type="transmembrane region" description="Helical" evidence="7">
    <location>
        <begin position="21"/>
        <end position="41"/>
    </location>
</feature>
<dbReference type="SMART" id="SM00382">
    <property type="entry name" value="AAA"/>
    <property type="match status" value="1"/>
</dbReference>
<dbReference type="InterPro" id="IPR036640">
    <property type="entry name" value="ABC1_TM_sf"/>
</dbReference>
<dbReference type="Gene3D" id="1.20.1560.10">
    <property type="entry name" value="ABC transporter type 1, transmembrane domain"/>
    <property type="match status" value="1"/>
</dbReference>
<evidence type="ECO:0000256" key="3">
    <source>
        <dbReference type="ARBA" id="ARBA00022741"/>
    </source>
</evidence>
<dbReference type="PANTHER" id="PTHR24221">
    <property type="entry name" value="ATP-BINDING CASSETTE SUB-FAMILY B"/>
    <property type="match status" value="1"/>
</dbReference>
<name>A0ABV1EAE2_9FIRM</name>
<feature type="transmembrane region" description="Helical" evidence="7">
    <location>
        <begin position="53"/>
        <end position="72"/>
    </location>
</feature>
<evidence type="ECO:0000256" key="7">
    <source>
        <dbReference type="SAM" id="Phobius"/>
    </source>
</evidence>
<dbReference type="InterPro" id="IPR003439">
    <property type="entry name" value="ABC_transporter-like_ATP-bd"/>
</dbReference>
<dbReference type="Proteomes" id="UP001464378">
    <property type="component" value="Unassembled WGS sequence"/>
</dbReference>
<dbReference type="CDD" id="cd18781">
    <property type="entry name" value="ABC_6TM_AarD_CydDC_like"/>
    <property type="match status" value="1"/>
</dbReference>
<dbReference type="PROSITE" id="PS50893">
    <property type="entry name" value="ABC_TRANSPORTER_2"/>
    <property type="match status" value="1"/>
</dbReference>
<dbReference type="PROSITE" id="PS00211">
    <property type="entry name" value="ABC_TRANSPORTER_1"/>
    <property type="match status" value="1"/>
</dbReference>
<evidence type="ECO:0000313" key="11">
    <source>
        <dbReference type="Proteomes" id="UP001464378"/>
    </source>
</evidence>
<dbReference type="SUPFAM" id="SSF90123">
    <property type="entry name" value="ABC transporter transmembrane region"/>
    <property type="match status" value="1"/>
</dbReference>
<dbReference type="CDD" id="cd03228">
    <property type="entry name" value="ABCC_MRP_Like"/>
    <property type="match status" value="1"/>
</dbReference>
<keyword evidence="4 10" id="KW-0067">ATP-binding</keyword>
<dbReference type="Pfam" id="PF00664">
    <property type="entry name" value="ABC_membrane"/>
    <property type="match status" value="1"/>
</dbReference>
<gene>
    <name evidence="10" type="ORF">WMO64_05885</name>
</gene>
<dbReference type="Gene3D" id="3.40.50.300">
    <property type="entry name" value="P-loop containing nucleotide triphosphate hydrolases"/>
    <property type="match status" value="1"/>
</dbReference>
<sequence>MINGRLIGIVPESKRYIAGNVAFQWLGMASNAAMIFSFAWVLQCLLSDSLPSWGLPAATGVVVLTAVVRWLCAVGAGRMSFRASKAVKQALRRRIYEKLLRLGPAYSQKCSTAEAVQLSTEGVEQLETYFGGYLPQFFYSMLAPVTLFLLLAPVSLKAAAALLVCVPLIPMAIAAVQTIAKRLLGKYWGQYAALGDTFLENLQGLTTLKIYQADQARHEEMNKEAESFRRITMKVLTMQLNSITIMDLVAYGGAALGIALAVVELWTRKVGFAGCFAILLLSAEFFLPMRQLGSFFHVAMNGMAASDRIFALLDLPEETSGTVEDAPKGGLRCRGLRFSYEADREVLHGLDMEFPPNSCTAIVGESGCGKSTVAAILSGRLHGYAGEVTLGGANLNTLSSEALTKAVTYVGFNSWIFRGTVRENLRMARPDASDSDLWTALERANLAGFLRSEGGLDLALESQGANLSGGQRQRLALARALLHDSPVYIFDEATSNIDPDSENDIMEQIRLLSREKTVVLITHRLANVTAAHRIYVMDGGRLAGVGTHAALLSQGGHYKDLWESQQALENIGIYEEEEAV</sequence>
<organism evidence="10 11">
    <name type="scientific">Pseudoflavonifractor intestinihominis</name>
    <dbReference type="NCBI Taxonomy" id="3133171"/>
    <lineage>
        <taxon>Bacteria</taxon>
        <taxon>Bacillati</taxon>
        <taxon>Bacillota</taxon>
        <taxon>Clostridia</taxon>
        <taxon>Eubacteriales</taxon>
        <taxon>Oscillospiraceae</taxon>
        <taxon>Pseudoflavonifractor</taxon>
    </lineage>
</organism>
<evidence type="ECO:0000256" key="2">
    <source>
        <dbReference type="ARBA" id="ARBA00022692"/>
    </source>
</evidence>
<keyword evidence="5 7" id="KW-1133">Transmembrane helix</keyword>
<dbReference type="Pfam" id="PF00005">
    <property type="entry name" value="ABC_tran"/>
    <property type="match status" value="1"/>
</dbReference>
<evidence type="ECO:0000256" key="6">
    <source>
        <dbReference type="ARBA" id="ARBA00023136"/>
    </source>
</evidence>
<evidence type="ECO:0000259" key="8">
    <source>
        <dbReference type="PROSITE" id="PS50893"/>
    </source>
</evidence>